<dbReference type="PANTHER" id="PTHR44169:SF6">
    <property type="entry name" value="NADPH-DEPENDENT 1-ACYLDIHYDROXYACETONE PHOSPHATE REDUCTASE"/>
    <property type="match status" value="1"/>
</dbReference>
<dbReference type="PRINTS" id="PR00081">
    <property type="entry name" value="GDHRDH"/>
</dbReference>
<organism evidence="4 5">
    <name type="scientific">Burkholderia ambifaria</name>
    <dbReference type="NCBI Taxonomy" id="152480"/>
    <lineage>
        <taxon>Bacteria</taxon>
        <taxon>Pseudomonadati</taxon>
        <taxon>Pseudomonadota</taxon>
        <taxon>Betaproteobacteria</taxon>
        <taxon>Burkholderiales</taxon>
        <taxon>Burkholderiaceae</taxon>
        <taxon>Burkholderia</taxon>
        <taxon>Burkholderia cepacia complex</taxon>
    </lineage>
</organism>
<reference evidence="4" key="1">
    <citation type="submission" date="2021-04" db="EMBL/GenBank/DDBJ databases">
        <title>A collection of bacterial strains from the Burkholderia cepacia Research Laboratory and Repository.</title>
        <authorList>
            <person name="Lipuma J."/>
            <person name="Spilker T."/>
        </authorList>
    </citation>
    <scope>NUCLEOTIDE SEQUENCE</scope>
    <source>
        <strain evidence="4">AU36012</strain>
    </source>
</reference>
<dbReference type="SUPFAM" id="SSF51735">
    <property type="entry name" value="NAD(P)-binding Rossmann-fold domains"/>
    <property type="match status" value="1"/>
</dbReference>
<proteinExistence type="inferred from homology"/>
<evidence type="ECO:0000256" key="3">
    <source>
        <dbReference type="RuleBase" id="RU000363"/>
    </source>
</evidence>
<accession>A0AA41JK51</accession>
<evidence type="ECO:0000256" key="2">
    <source>
        <dbReference type="ARBA" id="ARBA00023002"/>
    </source>
</evidence>
<sequence>MKTSGNTILITGSTSGIGLGLAMRFHKAGNKVIVAGRRKALLEQITTDHPGIEAIELDVADAASIVRASELAAARYPDLNVVINNAGIMLSENVLEQESLKAAEESVAINLLGTIRMTYAFLPQLARKDDGVIINVSSALAFVPFPVAMTYSATKAAVHAFTEGLRVQLADTSVRVIELAPPGVRTTLFGQESDEHAMPLEDFLDETLALLHAEPTPKEIIVERAGFFRTAQATGNYDKALGMLSAWKAPD</sequence>
<dbReference type="Proteomes" id="UP000682266">
    <property type="component" value="Unassembled WGS sequence"/>
</dbReference>
<dbReference type="InterPro" id="IPR002347">
    <property type="entry name" value="SDR_fam"/>
</dbReference>
<dbReference type="InterPro" id="IPR020904">
    <property type="entry name" value="Sc_DH/Rdtase_CS"/>
</dbReference>
<dbReference type="Gene3D" id="3.40.50.720">
    <property type="entry name" value="NAD(P)-binding Rossmann-like Domain"/>
    <property type="match status" value="1"/>
</dbReference>
<comment type="caution">
    <text evidence="4">The sequence shown here is derived from an EMBL/GenBank/DDBJ whole genome shotgun (WGS) entry which is preliminary data.</text>
</comment>
<protein>
    <submittedName>
        <fullName evidence="4">SDR family NAD(P)-dependent oxidoreductase</fullName>
    </submittedName>
</protein>
<keyword evidence="2" id="KW-0560">Oxidoreductase</keyword>
<dbReference type="PANTHER" id="PTHR44169">
    <property type="entry name" value="NADPH-DEPENDENT 1-ACYLDIHYDROXYACETONE PHOSPHATE REDUCTASE"/>
    <property type="match status" value="1"/>
</dbReference>
<dbReference type="InterPro" id="IPR036291">
    <property type="entry name" value="NAD(P)-bd_dom_sf"/>
</dbReference>
<dbReference type="GO" id="GO:0016491">
    <property type="term" value="F:oxidoreductase activity"/>
    <property type="evidence" value="ECO:0007669"/>
    <property type="project" value="UniProtKB-KW"/>
</dbReference>
<name>A0AA41JK51_9BURK</name>
<comment type="similarity">
    <text evidence="1 3">Belongs to the short-chain dehydrogenases/reductases (SDR) family.</text>
</comment>
<evidence type="ECO:0000313" key="4">
    <source>
        <dbReference type="EMBL" id="MBR8130075.1"/>
    </source>
</evidence>
<evidence type="ECO:0000256" key="1">
    <source>
        <dbReference type="ARBA" id="ARBA00006484"/>
    </source>
</evidence>
<dbReference type="Pfam" id="PF00106">
    <property type="entry name" value="adh_short"/>
    <property type="match status" value="1"/>
</dbReference>
<evidence type="ECO:0000313" key="5">
    <source>
        <dbReference type="Proteomes" id="UP000682266"/>
    </source>
</evidence>
<dbReference type="PROSITE" id="PS00061">
    <property type="entry name" value="ADH_SHORT"/>
    <property type="match status" value="1"/>
</dbReference>
<dbReference type="RefSeq" id="WP_105788682.1">
    <property type="nucleotide sequence ID" value="NZ_CADERF010000004.1"/>
</dbReference>
<dbReference type="PRINTS" id="PR00080">
    <property type="entry name" value="SDRFAMILY"/>
</dbReference>
<dbReference type="EMBL" id="JAGSVG010000010">
    <property type="protein sequence ID" value="MBR8130075.1"/>
    <property type="molecule type" value="Genomic_DNA"/>
</dbReference>
<gene>
    <name evidence="4" type="ORF">KDW93_13995</name>
</gene>
<dbReference type="AlphaFoldDB" id="A0AA41JK51"/>